<feature type="region of interest" description="Disordered" evidence="1">
    <location>
        <begin position="89"/>
        <end position="167"/>
    </location>
</feature>
<evidence type="ECO:0000313" key="3">
    <source>
        <dbReference type="WBParaSite" id="maker-uti_cns_0001479-snap-gene-0.22-mRNA-1"/>
    </source>
</evidence>
<name>A0A1I8GBW2_9PLAT</name>
<protein>
    <submittedName>
        <fullName evidence="3">Secreted protein</fullName>
    </submittedName>
</protein>
<dbReference type="Proteomes" id="UP000095280">
    <property type="component" value="Unplaced"/>
</dbReference>
<feature type="compositionally biased region" description="Polar residues" evidence="1">
    <location>
        <begin position="89"/>
        <end position="122"/>
    </location>
</feature>
<evidence type="ECO:0000313" key="2">
    <source>
        <dbReference type="Proteomes" id="UP000095280"/>
    </source>
</evidence>
<accession>A0A1I8GBW2</accession>
<feature type="compositionally biased region" description="Low complexity" evidence="1">
    <location>
        <begin position="134"/>
        <end position="145"/>
    </location>
</feature>
<dbReference type="AlphaFoldDB" id="A0A1I8GBW2"/>
<sequence length="203" mass="20600">IVTPLVKAASTMQRIQTSRWSTTWAAWPIVTRAGSCAQLAATSISACRTGRNATAAIRSAATEWLWAPELARRGAAEIPALPVAETSRTRCSPQGWRTGTTAPPRQWAASSTSQTIRTSPPGCTTWARPPPGSPAGAAAGRSVGATSPCRPRSGAPAATPSVGTAEPTATAACPVLATPAAPAVATSAMRSSAPDCEQAEAAQ</sequence>
<reference evidence="3" key="1">
    <citation type="submission" date="2016-11" db="UniProtKB">
        <authorList>
            <consortium name="WormBaseParasite"/>
        </authorList>
    </citation>
    <scope>IDENTIFICATION</scope>
</reference>
<organism evidence="2 3">
    <name type="scientific">Macrostomum lignano</name>
    <dbReference type="NCBI Taxonomy" id="282301"/>
    <lineage>
        <taxon>Eukaryota</taxon>
        <taxon>Metazoa</taxon>
        <taxon>Spiralia</taxon>
        <taxon>Lophotrochozoa</taxon>
        <taxon>Platyhelminthes</taxon>
        <taxon>Rhabditophora</taxon>
        <taxon>Macrostomorpha</taxon>
        <taxon>Macrostomida</taxon>
        <taxon>Macrostomidae</taxon>
        <taxon>Macrostomum</taxon>
    </lineage>
</organism>
<dbReference type="WBParaSite" id="maker-uti_cns_0001479-snap-gene-0.22-mRNA-1">
    <property type="protein sequence ID" value="maker-uti_cns_0001479-snap-gene-0.22-mRNA-1"/>
    <property type="gene ID" value="maker-uti_cns_0001479-snap-gene-0.22"/>
</dbReference>
<evidence type="ECO:0000256" key="1">
    <source>
        <dbReference type="SAM" id="MobiDB-lite"/>
    </source>
</evidence>
<proteinExistence type="predicted"/>
<keyword evidence="2" id="KW-1185">Reference proteome</keyword>